<dbReference type="OrthoDB" id="5897352at2"/>
<keyword evidence="1" id="KW-0812">Transmembrane</keyword>
<comment type="caution">
    <text evidence="2">The sequence shown here is derived from an EMBL/GenBank/DDBJ whole genome shotgun (WGS) entry which is preliminary data.</text>
</comment>
<keyword evidence="1" id="KW-1133">Transmembrane helix</keyword>
<dbReference type="EMBL" id="VDFY01000294">
    <property type="protein sequence ID" value="TNH21527.1"/>
    <property type="molecule type" value="Genomic_DNA"/>
</dbReference>
<dbReference type="NCBIfam" id="NF033632">
    <property type="entry name" value="SLATT_4"/>
    <property type="match status" value="1"/>
</dbReference>
<sequence length="183" mass="20704">MLESGHVKPAGVVLSDSQWIQADELLRTWLRRAREGQHSHHEAGKFLKRANYWLAIPVIVITTVLGTGAFAALTSNVPRLLKITFGVFSIIAAILSALQIHLRFPERAEKHKTLGAQYGNVRRRIESIIATPHDERGERQPLLDEIRGRFDALSTEGDVVSRRIFDKTLARLNARDERRRGAR</sequence>
<feature type="transmembrane region" description="Helical" evidence="1">
    <location>
        <begin position="80"/>
        <end position="102"/>
    </location>
</feature>
<gene>
    <name evidence="2" type="ORF">FHG89_31275</name>
</gene>
<feature type="transmembrane region" description="Helical" evidence="1">
    <location>
        <begin position="52"/>
        <end position="74"/>
    </location>
</feature>
<dbReference type="Proteomes" id="UP000306145">
    <property type="component" value="Unassembled WGS sequence"/>
</dbReference>
<proteinExistence type="predicted"/>
<protein>
    <submittedName>
        <fullName evidence="2">SLATT domain-containing protein</fullName>
    </submittedName>
</protein>
<keyword evidence="3" id="KW-1185">Reference proteome</keyword>
<evidence type="ECO:0000313" key="3">
    <source>
        <dbReference type="Proteomes" id="UP000306145"/>
    </source>
</evidence>
<reference evidence="2 3" key="1">
    <citation type="submission" date="2019-06" db="EMBL/GenBank/DDBJ databases">
        <title>Micromonospora ordensis sp. nov., isolated from deep marine sediment.</title>
        <authorList>
            <person name="Veyisoglu A."/>
            <person name="Carro L."/>
            <person name="Klenk H.-P."/>
            <person name="Sahin N."/>
        </authorList>
    </citation>
    <scope>NUCLEOTIDE SEQUENCE [LARGE SCALE GENOMIC DNA]</scope>
    <source>
        <strain evidence="2 3">S2509</strain>
    </source>
</reference>
<dbReference type="RefSeq" id="WP_139587978.1">
    <property type="nucleotide sequence ID" value="NZ_VDFY01000294.1"/>
</dbReference>
<keyword evidence="1" id="KW-0472">Membrane</keyword>
<organism evidence="2 3">
    <name type="scientific">Micromonospora orduensis</name>
    <dbReference type="NCBI Taxonomy" id="1420891"/>
    <lineage>
        <taxon>Bacteria</taxon>
        <taxon>Bacillati</taxon>
        <taxon>Actinomycetota</taxon>
        <taxon>Actinomycetes</taxon>
        <taxon>Micromonosporales</taxon>
        <taxon>Micromonosporaceae</taxon>
        <taxon>Micromonospora</taxon>
    </lineage>
</organism>
<evidence type="ECO:0000256" key="1">
    <source>
        <dbReference type="SAM" id="Phobius"/>
    </source>
</evidence>
<accession>A0A5C4QGF1</accession>
<evidence type="ECO:0000313" key="2">
    <source>
        <dbReference type="EMBL" id="TNH21527.1"/>
    </source>
</evidence>
<name>A0A5C4QGF1_9ACTN</name>
<dbReference type="AlphaFoldDB" id="A0A5C4QGF1"/>